<dbReference type="Proteomes" id="UP000045782">
    <property type="component" value="Unassembled WGS sequence"/>
</dbReference>
<accession>A0A0U0ZS20</accession>
<name>A0A0U0ZS20_9MYCO</name>
<dbReference type="EMBL" id="CSWP01000009">
    <property type="protein sequence ID" value="CPV65990.1"/>
    <property type="molecule type" value="Genomic_DNA"/>
</dbReference>
<sequence length="107" mass="11890">MITRTPDDILKSIAAEIVTAVQDQLPCAALDQVMRQHTYFLWDGDEARIVAAHINAALSGRPEDERKISELLQQHACGGIQRDLAEAALWHATDQLQQHAARPINRA</sequence>
<reference evidence="1 2" key="1">
    <citation type="submission" date="2015-03" db="EMBL/GenBank/DDBJ databases">
        <authorList>
            <person name="Murphy D."/>
        </authorList>
    </citation>
    <scope>NUCLEOTIDE SEQUENCE [LARGE SCALE GENOMIC DNA]</scope>
    <source>
        <strain evidence="1 2">PAP088</strain>
    </source>
</reference>
<proteinExistence type="predicted"/>
<evidence type="ECO:0000313" key="1">
    <source>
        <dbReference type="EMBL" id="CPV65990.1"/>
    </source>
</evidence>
<protein>
    <submittedName>
        <fullName evidence="1">Uncharacterized protein</fullName>
    </submittedName>
</protein>
<dbReference type="RefSeq" id="WP_052618962.1">
    <property type="nucleotide sequence ID" value="NZ_CSWP01000009.1"/>
</dbReference>
<evidence type="ECO:0000313" key="2">
    <source>
        <dbReference type="Proteomes" id="UP000045782"/>
    </source>
</evidence>
<organism evidence="1 2">
    <name type="scientific">Mycobacteroides abscessus</name>
    <dbReference type="NCBI Taxonomy" id="36809"/>
    <lineage>
        <taxon>Bacteria</taxon>
        <taxon>Bacillati</taxon>
        <taxon>Actinomycetota</taxon>
        <taxon>Actinomycetes</taxon>
        <taxon>Mycobacteriales</taxon>
        <taxon>Mycobacteriaceae</taxon>
        <taxon>Mycobacteroides</taxon>
    </lineage>
</organism>
<dbReference type="AlphaFoldDB" id="A0A0U0ZS20"/>
<gene>
    <name evidence="1" type="ORF">ERS075579_03919</name>
</gene>